<dbReference type="InterPro" id="IPR005123">
    <property type="entry name" value="Oxoglu/Fe-dep_dioxygenase_dom"/>
</dbReference>
<evidence type="ECO:0000256" key="6">
    <source>
        <dbReference type="ARBA" id="ARBA00023004"/>
    </source>
</evidence>
<dbReference type="PROSITE" id="PS51471">
    <property type="entry name" value="FE2OG_OXY"/>
    <property type="match status" value="1"/>
</dbReference>
<dbReference type="Pfam" id="PF13640">
    <property type="entry name" value="2OG-FeII_Oxy_3"/>
    <property type="match status" value="1"/>
</dbReference>
<sequence length="202" mass="22100">MSSAFALNSTNGRPPFTGSGEVFVAQQDVFSAEECQTLRQLMDLSPTESGNLSGFGTVRSIRACDISWLDDQPETSWIFERLARLLSSINQQSFGFRLDSFQEGAQLIRYDGSELGTYDWHADRGRAPATRTRKLSVSVQITPEAEYQGGRLELNGEGTVIEAPASLGTAIVFPSFVLHRVTPVTAGRRIALVAWLHGPAFS</sequence>
<reference evidence="10 11" key="1">
    <citation type="submission" date="2019-09" db="EMBL/GenBank/DDBJ databases">
        <title>NBRP : Genome information of microbial organism related human and environment.</title>
        <authorList>
            <person name="Hattori M."/>
            <person name="Oshima K."/>
            <person name="Inaba H."/>
            <person name="Suda W."/>
            <person name="Sakamoto M."/>
            <person name="Iino T."/>
            <person name="Kitahara M."/>
            <person name="Oshida Y."/>
            <person name="Iida T."/>
            <person name="Kudo T."/>
            <person name="Itoh T."/>
            <person name="Ohkuma M."/>
        </authorList>
    </citation>
    <scope>NUCLEOTIDE SEQUENCE [LARGE SCALE GENOMIC DNA]</scope>
    <source>
        <strain evidence="8 10">Hi-2</strain>
        <strain evidence="9 11">Mie-1</strain>
    </source>
</reference>
<dbReference type="SUPFAM" id="SSF51197">
    <property type="entry name" value="Clavaminate synthase-like"/>
    <property type="match status" value="1"/>
</dbReference>
<keyword evidence="5" id="KW-0560">Oxidoreductase</keyword>
<comment type="cofactor">
    <cofactor evidence="1">
        <name>L-ascorbate</name>
        <dbReference type="ChEBI" id="CHEBI:38290"/>
    </cofactor>
</comment>
<dbReference type="InterPro" id="IPR006620">
    <property type="entry name" value="Pro_4_hyd_alph"/>
</dbReference>
<evidence type="ECO:0000256" key="1">
    <source>
        <dbReference type="ARBA" id="ARBA00001961"/>
    </source>
</evidence>
<comment type="caution">
    <text evidence="9">The sequence shown here is derived from an EMBL/GenBank/DDBJ whole genome shotgun (WGS) entry which is preliminary data.</text>
</comment>
<dbReference type="AlphaFoldDB" id="A0A5A7MXG6"/>
<dbReference type="GO" id="GO:0016705">
    <property type="term" value="F:oxidoreductase activity, acting on paired donors, with incorporation or reduction of molecular oxygen"/>
    <property type="evidence" value="ECO:0007669"/>
    <property type="project" value="InterPro"/>
</dbReference>
<dbReference type="EMBL" id="BKCM01000001">
    <property type="protein sequence ID" value="GEQ99668.1"/>
    <property type="molecule type" value="Genomic_DNA"/>
</dbReference>
<evidence type="ECO:0000259" key="7">
    <source>
        <dbReference type="PROSITE" id="PS51471"/>
    </source>
</evidence>
<evidence type="ECO:0000256" key="2">
    <source>
        <dbReference type="ARBA" id="ARBA00022723"/>
    </source>
</evidence>
<feature type="domain" description="Fe2OG dioxygenase" evidence="7">
    <location>
        <begin position="97"/>
        <end position="198"/>
    </location>
</feature>
<evidence type="ECO:0000313" key="9">
    <source>
        <dbReference type="EMBL" id="GEQ99668.1"/>
    </source>
</evidence>
<name>A0A5A7MXG6_9PROT</name>
<evidence type="ECO:0000256" key="4">
    <source>
        <dbReference type="ARBA" id="ARBA00022964"/>
    </source>
</evidence>
<evidence type="ECO:0000313" key="11">
    <source>
        <dbReference type="Proteomes" id="UP000325187"/>
    </source>
</evidence>
<proteinExistence type="predicted"/>
<protein>
    <submittedName>
        <fullName evidence="9">PKHD-type hydroxylase</fullName>
    </submittedName>
</protein>
<keyword evidence="2" id="KW-0479">Metal-binding</keyword>
<evidence type="ECO:0000313" key="10">
    <source>
        <dbReference type="Proteomes" id="UP000322084"/>
    </source>
</evidence>
<keyword evidence="3" id="KW-0847">Vitamin C</keyword>
<accession>A0A5A7MNX5</accession>
<keyword evidence="11" id="KW-1185">Reference proteome</keyword>
<accession>A0A5A7MXG6</accession>
<dbReference type="EMBL" id="BKCL01000002">
    <property type="protein sequence ID" value="GEQ97344.1"/>
    <property type="molecule type" value="Genomic_DNA"/>
</dbReference>
<keyword evidence="4" id="KW-0223">Dioxygenase</keyword>
<dbReference type="RefSeq" id="WP_149999843.1">
    <property type="nucleotide sequence ID" value="NZ_BKCL01000002.1"/>
</dbReference>
<organism evidence="9 11">
    <name type="scientific">Iodidimonas gelatinilytica</name>
    <dbReference type="NCBI Taxonomy" id="1236966"/>
    <lineage>
        <taxon>Bacteria</taxon>
        <taxon>Pseudomonadati</taxon>
        <taxon>Pseudomonadota</taxon>
        <taxon>Alphaproteobacteria</taxon>
        <taxon>Iodidimonadales</taxon>
        <taxon>Iodidimonadaceae</taxon>
        <taxon>Iodidimonas</taxon>
    </lineage>
</organism>
<gene>
    <name evidence="8" type="ORF">JCM17844_09810</name>
    <name evidence="9" type="ORF">JCM17845_02920</name>
</gene>
<dbReference type="Proteomes" id="UP000322084">
    <property type="component" value="Unassembled WGS sequence"/>
</dbReference>
<dbReference type="GO" id="GO:0005506">
    <property type="term" value="F:iron ion binding"/>
    <property type="evidence" value="ECO:0007669"/>
    <property type="project" value="InterPro"/>
</dbReference>
<evidence type="ECO:0000256" key="5">
    <source>
        <dbReference type="ARBA" id="ARBA00023002"/>
    </source>
</evidence>
<dbReference type="SMART" id="SM00702">
    <property type="entry name" value="P4Hc"/>
    <property type="match status" value="1"/>
</dbReference>
<dbReference type="InterPro" id="IPR044862">
    <property type="entry name" value="Pro_4_hyd_alph_FE2OG_OXY"/>
</dbReference>
<dbReference type="Gene3D" id="2.60.120.620">
    <property type="entry name" value="q2cbj1_9rhob like domain"/>
    <property type="match status" value="1"/>
</dbReference>
<keyword evidence="6" id="KW-0408">Iron</keyword>
<evidence type="ECO:0000256" key="3">
    <source>
        <dbReference type="ARBA" id="ARBA00022896"/>
    </source>
</evidence>
<evidence type="ECO:0000313" key="8">
    <source>
        <dbReference type="EMBL" id="GEQ97344.1"/>
    </source>
</evidence>
<dbReference type="GO" id="GO:0031418">
    <property type="term" value="F:L-ascorbic acid binding"/>
    <property type="evidence" value="ECO:0007669"/>
    <property type="project" value="UniProtKB-KW"/>
</dbReference>
<dbReference type="GO" id="GO:0051213">
    <property type="term" value="F:dioxygenase activity"/>
    <property type="evidence" value="ECO:0007669"/>
    <property type="project" value="UniProtKB-KW"/>
</dbReference>
<dbReference type="Proteomes" id="UP000325187">
    <property type="component" value="Unassembled WGS sequence"/>
</dbReference>